<keyword evidence="7" id="KW-0472">Membrane</keyword>
<keyword evidence="7" id="KW-0812">Transmembrane</keyword>
<sequence length="227" mass="25725">MVRSNIILWKFILSFGFFLLFFTFDIKDQAYNRSQLYTPRSLDGGALEYDLLAVTDLDHDSKVSNKKWQSIVKRGVLRISADQKAVSVKWNTESVVPLTTEISSGGRAMELSDLAVFDGRLLAADDRTGLIYEIKENKAYPWVFLIDGSGNATKGLKAEWLTVKGDKLYAGGLGKEWTTTDGVYVNDNPMWIKVVSRTGEVRNSYFLNLLWFFNENTSKILEGIFSY</sequence>
<evidence type="ECO:0000256" key="7">
    <source>
        <dbReference type="SAM" id="Phobius"/>
    </source>
</evidence>
<gene>
    <name evidence="8" type="ORF">ANCDUO_23222</name>
</gene>
<feature type="binding site" evidence="6">
    <location>
        <position position="112"/>
    </location>
    <ligand>
        <name>Ca(2+)</name>
        <dbReference type="ChEBI" id="CHEBI:29108"/>
    </ligand>
</feature>
<comment type="cofactor">
    <cofactor evidence="1 6">
        <name>Ca(2+)</name>
        <dbReference type="ChEBI" id="CHEBI:29108"/>
    </cofactor>
</comment>
<proteinExistence type="inferred from homology"/>
<evidence type="ECO:0000256" key="2">
    <source>
        <dbReference type="ARBA" id="ARBA00022723"/>
    </source>
</evidence>
<dbReference type="SUPFAM" id="SSF101887">
    <property type="entry name" value="Apyrase"/>
    <property type="match status" value="1"/>
</dbReference>
<dbReference type="PANTHER" id="PTHR13023:SF3">
    <property type="entry name" value="SOLUBLE CALCIUM-ACTIVATED NUCLEOTIDASE 1"/>
    <property type="match status" value="1"/>
</dbReference>
<evidence type="ECO:0000256" key="1">
    <source>
        <dbReference type="ARBA" id="ARBA00001913"/>
    </source>
</evidence>
<comment type="similarity">
    <text evidence="5">Belongs to the apyrase family.</text>
</comment>
<keyword evidence="2 6" id="KW-0479">Metal-binding</keyword>
<name>A0A0C2FIZ5_9BILA</name>
<feature type="binding site" evidence="6">
    <location>
        <position position="113"/>
    </location>
    <ligand>
        <name>Ca(2+)</name>
        <dbReference type="ChEBI" id="CHEBI:29108"/>
    </ligand>
</feature>
<evidence type="ECO:0000313" key="8">
    <source>
        <dbReference type="EMBL" id="KIH46724.1"/>
    </source>
</evidence>
<evidence type="ECO:0000256" key="5">
    <source>
        <dbReference type="ARBA" id="ARBA00025738"/>
    </source>
</evidence>
<dbReference type="Gene3D" id="2.120.10.100">
    <property type="entry name" value="Apyrase"/>
    <property type="match status" value="1"/>
</dbReference>
<dbReference type="InterPro" id="IPR009283">
    <property type="entry name" value="Apyrase"/>
</dbReference>
<evidence type="ECO:0000256" key="4">
    <source>
        <dbReference type="ARBA" id="ARBA00022837"/>
    </source>
</evidence>
<protein>
    <submittedName>
        <fullName evidence="8">Apyrase</fullName>
    </submittedName>
</protein>
<dbReference type="Proteomes" id="UP000054047">
    <property type="component" value="Unassembled WGS sequence"/>
</dbReference>
<dbReference type="EMBL" id="KN768622">
    <property type="protein sequence ID" value="KIH46724.1"/>
    <property type="molecule type" value="Genomic_DNA"/>
</dbReference>
<dbReference type="GO" id="GO:0005509">
    <property type="term" value="F:calcium ion binding"/>
    <property type="evidence" value="ECO:0007669"/>
    <property type="project" value="InterPro"/>
</dbReference>
<dbReference type="Pfam" id="PF06079">
    <property type="entry name" value="Apyrase"/>
    <property type="match status" value="1"/>
</dbReference>
<evidence type="ECO:0000313" key="9">
    <source>
        <dbReference type="Proteomes" id="UP000054047"/>
    </source>
</evidence>
<dbReference type="GO" id="GO:0004382">
    <property type="term" value="F:GDP phosphatase activity"/>
    <property type="evidence" value="ECO:0007669"/>
    <property type="project" value="TreeGrafter"/>
</dbReference>
<dbReference type="AlphaFoldDB" id="A0A0C2FIZ5"/>
<keyword evidence="4 6" id="KW-0106">Calcium</keyword>
<dbReference type="InterPro" id="IPR036258">
    <property type="entry name" value="Apyrase_sf"/>
</dbReference>
<dbReference type="OrthoDB" id="25028at2759"/>
<keyword evidence="3" id="KW-0378">Hydrolase</keyword>
<organism evidence="8 9">
    <name type="scientific">Ancylostoma duodenale</name>
    <dbReference type="NCBI Taxonomy" id="51022"/>
    <lineage>
        <taxon>Eukaryota</taxon>
        <taxon>Metazoa</taxon>
        <taxon>Ecdysozoa</taxon>
        <taxon>Nematoda</taxon>
        <taxon>Chromadorea</taxon>
        <taxon>Rhabditida</taxon>
        <taxon>Rhabditina</taxon>
        <taxon>Rhabditomorpha</taxon>
        <taxon>Strongyloidea</taxon>
        <taxon>Ancylostomatidae</taxon>
        <taxon>Ancylostomatinae</taxon>
        <taxon>Ancylostoma</taxon>
    </lineage>
</organism>
<feature type="transmembrane region" description="Helical" evidence="7">
    <location>
        <begin position="6"/>
        <end position="24"/>
    </location>
</feature>
<evidence type="ECO:0000256" key="6">
    <source>
        <dbReference type="PIRSR" id="PIRSR609283-1"/>
    </source>
</evidence>
<dbReference type="PANTHER" id="PTHR13023">
    <property type="entry name" value="APYRASE"/>
    <property type="match status" value="1"/>
</dbReference>
<dbReference type="GO" id="GO:0045134">
    <property type="term" value="F:UDP phosphatase activity"/>
    <property type="evidence" value="ECO:0007669"/>
    <property type="project" value="TreeGrafter"/>
</dbReference>
<reference evidence="8 9" key="1">
    <citation type="submission" date="2013-12" db="EMBL/GenBank/DDBJ databases">
        <title>Draft genome of the parsitic nematode Ancylostoma duodenale.</title>
        <authorList>
            <person name="Mitreva M."/>
        </authorList>
    </citation>
    <scope>NUCLEOTIDE SEQUENCE [LARGE SCALE GENOMIC DNA]</scope>
    <source>
        <strain evidence="8 9">Zhejiang</strain>
    </source>
</reference>
<accession>A0A0C2FIZ5</accession>
<keyword evidence="9" id="KW-1185">Reference proteome</keyword>
<dbReference type="GO" id="GO:0030166">
    <property type="term" value="P:proteoglycan biosynthetic process"/>
    <property type="evidence" value="ECO:0007669"/>
    <property type="project" value="TreeGrafter"/>
</dbReference>
<feature type="binding site" evidence="6">
    <location>
        <position position="159"/>
    </location>
    <ligand>
        <name>Ca(2+)</name>
        <dbReference type="ChEBI" id="CHEBI:29108"/>
    </ligand>
</feature>
<evidence type="ECO:0000256" key="3">
    <source>
        <dbReference type="ARBA" id="ARBA00022801"/>
    </source>
</evidence>
<keyword evidence="7" id="KW-1133">Transmembrane helix</keyword>